<dbReference type="PANTHER" id="PTHR17224:SF1">
    <property type="entry name" value="PEPTIDYL-TRNA HYDROLASE"/>
    <property type="match status" value="1"/>
</dbReference>
<dbReference type="PANTHER" id="PTHR17224">
    <property type="entry name" value="PEPTIDYL-TRNA HYDROLASE"/>
    <property type="match status" value="1"/>
</dbReference>
<keyword evidence="3" id="KW-0694">RNA-binding</keyword>
<accession>A0A3B1DNH4</accession>
<dbReference type="FunFam" id="3.40.50.1470:FF:000001">
    <property type="entry name" value="Peptidyl-tRNA hydrolase"/>
    <property type="match status" value="1"/>
</dbReference>
<dbReference type="NCBIfam" id="TIGR00447">
    <property type="entry name" value="pth"/>
    <property type="match status" value="1"/>
</dbReference>
<sequence>MKVVVGLGNPGDQYLKTRHNVGFRTVAELSRRHGGEKPRSRFEAEVVEIFMGSQKVLLVAPQTYMNNSGRSVAAITRFFQLESEDLLVVCDDMNLDTARLRLRGAGSAGGQNGLKDIIRHWGGEDFARLRIGIGRPPGRMSSSDYVLGRFRKEEVEEIEHTVIKAADGVEKWINNGLENAMNWINPSTKQNEKKS</sequence>
<gene>
    <name evidence="4" type="ORF">MNBD_PLANCTO02-1349</name>
</gene>
<evidence type="ECO:0000256" key="2">
    <source>
        <dbReference type="ARBA" id="ARBA00022801"/>
    </source>
</evidence>
<organism evidence="4">
    <name type="scientific">hydrothermal vent metagenome</name>
    <dbReference type="NCBI Taxonomy" id="652676"/>
    <lineage>
        <taxon>unclassified sequences</taxon>
        <taxon>metagenomes</taxon>
        <taxon>ecological metagenomes</taxon>
    </lineage>
</organism>
<dbReference type="Gene3D" id="3.40.50.1470">
    <property type="entry name" value="Peptidyl-tRNA hydrolase"/>
    <property type="match status" value="1"/>
</dbReference>
<keyword evidence="1" id="KW-0820">tRNA-binding</keyword>
<dbReference type="GO" id="GO:0000049">
    <property type="term" value="F:tRNA binding"/>
    <property type="evidence" value="ECO:0007669"/>
    <property type="project" value="UniProtKB-KW"/>
</dbReference>
<dbReference type="EC" id="3.1.1.29" evidence="4"/>
<dbReference type="GO" id="GO:0004045">
    <property type="term" value="F:peptidyl-tRNA hydrolase activity"/>
    <property type="evidence" value="ECO:0007669"/>
    <property type="project" value="UniProtKB-EC"/>
</dbReference>
<evidence type="ECO:0000256" key="3">
    <source>
        <dbReference type="ARBA" id="ARBA00022884"/>
    </source>
</evidence>
<dbReference type="EMBL" id="UOGL01000642">
    <property type="protein sequence ID" value="VAX42322.1"/>
    <property type="molecule type" value="Genomic_DNA"/>
</dbReference>
<proteinExistence type="inferred from homology"/>
<dbReference type="InterPro" id="IPR036416">
    <property type="entry name" value="Pept_tRNA_hydro_sf"/>
</dbReference>
<dbReference type="AlphaFoldDB" id="A0A3B1DNH4"/>
<dbReference type="HAMAP" id="MF_00083">
    <property type="entry name" value="Pept_tRNA_hydro_bact"/>
    <property type="match status" value="1"/>
</dbReference>
<protein>
    <submittedName>
        <fullName evidence="4">Peptidyl-tRNA hydrolase</fullName>
        <ecNumber evidence="4">3.1.1.29</ecNumber>
    </submittedName>
</protein>
<name>A0A3B1DNH4_9ZZZZ</name>
<reference evidence="4" key="1">
    <citation type="submission" date="2018-06" db="EMBL/GenBank/DDBJ databases">
        <authorList>
            <person name="Zhirakovskaya E."/>
        </authorList>
    </citation>
    <scope>NUCLEOTIDE SEQUENCE</scope>
</reference>
<dbReference type="Pfam" id="PF01195">
    <property type="entry name" value="Pept_tRNA_hydro"/>
    <property type="match status" value="1"/>
</dbReference>
<dbReference type="SUPFAM" id="SSF53178">
    <property type="entry name" value="Peptidyl-tRNA hydrolase-like"/>
    <property type="match status" value="1"/>
</dbReference>
<evidence type="ECO:0000256" key="1">
    <source>
        <dbReference type="ARBA" id="ARBA00022555"/>
    </source>
</evidence>
<keyword evidence="2 4" id="KW-0378">Hydrolase</keyword>
<dbReference type="CDD" id="cd00462">
    <property type="entry name" value="PTH"/>
    <property type="match status" value="1"/>
</dbReference>
<evidence type="ECO:0000313" key="4">
    <source>
        <dbReference type="EMBL" id="VAX42322.1"/>
    </source>
</evidence>
<dbReference type="InterPro" id="IPR001328">
    <property type="entry name" value="Pept_tRNA_hydro"/>
</dbReference>